<organism evidence="4 5">
    <name type="scientific">Cellulomonas wangsupingiae</name>
    <dbReference type="NCBI Taxonomy" id="2968085"/>
    <lineage>
        <taxon>Bacteria</taxon>
        <taxon>Bacillati</taxon>
        <taxon>Actinomycetota</taxon>
        <taxon>Actinomycetes</taxon>
        <taxon>Micrococcales</taxon>
        <taxon>Cellulomonadaceae</taxon>
        <taxon>Cellulomonas</taxon>
    </lineage>
</organism>
<feature type="compositionally biased region" description="Basic and acidic residues" evidence="2">
    <location>
        <begin position="1"/>
        <end position="10"/>
    </location>
</feature>
<reference evidence="4 5" key="1">
    <citation type="submission" date="2022-07" db="EMBL/GenBank/DDBJ databases">
        <title>Novel species in genus cellulomonas.</title>
        <authorList>
            <person name="Ye L."/>
        </authorList>
    </citation>
    <scope>NUCLEOTIDE SEQUENCE [LARGE SCALE GENOMIC DNA]</scope>
    <source>
        <strain evidence="5">zg-Y908</strain>
    </source>
</reference>
<dbReference type="EMBL" id="CP101989">
    <property type="protein sequence ID" value="UUI63644.1"/>
    <property type="molecule type" value="Genomic_DNA"/>
</dbReference>
<keyword evidence="5" id="KW-1185">Reference proteome</keyword>
<dbReference type="InterPro" id="IPR013538">
    <property type="entry name" value="ASHA1/2-like_C"/>
</dbReference>
<proteinExistence type="inferred from homology"/>
<dbReference type="SUPFAM" id="SSF55961">
    <property type="entry name" value="Bet v1-like"/>
    <property type="match status" value="1"/>
</dbReference>
<protein>
    <submittedName>
        <fullName evidence="4">SRPBCC domain-containing protein</fullName>
    </submittedName>
</protein>
<dbReference type="Gene3D" id="3.30.530.20">
    <property type="match status" value="1"/>
</dbReference>
<comment type="similarity">
    <text evidence="1">Belongs to the AHA1 family.</text>
</comment>
<gene>
    <name evidence="4" type="ORF">NP075_10840</name>
</gene>
<dbReference type="Proteomes" id="UP001317322">
    <property type="component" value="Chromosome"/>
</dbReference>
<feature type="region of interest" description="Disordered" evidence="2">
    <location>
        <begin position="1"/>
        <end position="24"/>
    </location>
</feature>
<evidence type="ECO:0000256" key="2">
    <source>
        <dbReference type="SAM" id="MobiDB-lite"/>
    </source>
</evidence>
<dbReference type="RefSeq" id="WP_227563185.1">
    <property type="nucleotide sequence ID" value="NZ_CP101989.1"/>
</dbReference>
<evidence type="ECO:0000313" key="5">
    <source>
        <dbReference type="Proteomes" id="UP001317322"/>
    </source>
</evidence>
<evidence type="ECO:0000256" key="1">
    <source>
        <dbReference type="ARBA" id="ARBA00006817"/>
    </source>
</evidence>
<dbReference type="Pfam" id="PF08327">
    <property type="entry name" value="AHSA1"/>
    <property type="match status" value="1"/>
</dbReference>
<dbReference type="InterPro" id="IPR023393">
    <property type="entry name" value="START-like_dom_sf"/>
</dbReference>
<sequence length="164" mass="18007">MSDARDESTHGRAAPMTEAPGPLRQAVTVRADRATTFEVLVRDIGAWWPVTGFSLGGARVRGVHLEGGAGGLLVERWDDGTQHAWGEVLVWDPPHRLVLSWHVTGVPTEVELRVLALGPGLCRVEVEHRGWEALEPTPAPTVRATYRDGWPVVLGRLRDHVEAH</sequence>
<evidence type="ECO:0000313" key="4">
    <source>
        <dbReference type="EMBL" id="UUI63644.1"/>
    </source>
</evidence>
<feature type="domain" description="Activator of Hsp90 ATPase homologue 1/2-like C-terminal" evidence="3">
    <location>
        <begin position="45"/>
        <end position="162"/>
    </location>
</feature>
<name>A0ABY5K081_9CELL</name>
<evidence type="ECO:0000259" key="3">
    <source>
        <dbReference type="Pfam" id="PF08327"/>
    </source>
</evidence>
<accession>A0ABY5K081</accession>